<accession>A0AAJ4W4B4</accession>
<proteinExistence type="predicted"/>
<evidence type="ECO:0000313" key="3">
    <source>
        <dbReference type="Proteomes" id="UP000183496"/>
    </source>
</evidence>
<gene>
    <name evidence="2" type="ORF">SAMN04488089_10868</name>
</gene>
<organism evidence="2 3">
    <name type="scientific">Myroides profundi</name>
    <dbReference type="NCBI Taxonomy" id="480520"/>
    <lineage>
        <taxon>Bacteria</taxon>
        <taxon>Pseudomonadati</taxon>
        <taxon>Bacteroidota</taxon>
        <taxon>Flavobacteriia</taxon>
        <taxon>Flavobacteriales</taxon>
        <taxon>Flavobacteriaceae</taxon>
        <taxon>Myroides</taxon>
    </lineage>
</organism>
<keyword evidence="3" id="KW-1185">Reference proteome</keyword>
<feature type="transmembrane region" description="Helical" evidence="1">
    <location>
        <begin position="12"/>
        <end position="32"/>
    </location>
</feature>
<sequence>MKREYSRFEIFCYLFCVLTIFTFFVYHVSYSIGKFVAFNL</sequence>
<evidence type="ECO:0000313" key="2">
    <source>
        <dbReference type="EMBL" id="SER00237.1"/>
    </source>
</evidence>
<name>A0AAJ4W4B4_MYRPR</name>
<dbReference type="AlphaFoldDB" id="A0AAJ4W4B4"/>
<keyword evidence="1" id="KW-1133">Transmembrane helix</keyword>
<comment type="caution">
    <text evidence="2">The sequence shown here is derived from an EMBL/GenBank/DDBJ whole genome shotgun (WGS) entry which is preliminary data.</text>
</comment>
<protein>
    <submittedName>
        <fullName evidence="2">Uncharacterized protein</fullName>
    </submittedName>
</protein>
<keyword evidence="1" id="KW-0472">Membrane</keyword>
<keyword evidence="1" id="KW-0812">Transmembrane</keyword>
<dbReference type="EMBL" id="FOFY01000008">
    <property type="protein sequence ID" value="SER00237.1"/>
    <property type="molecule type" value="Genomic_DNA"/>
</dbReference>
<dbReference type="Proteomes" id="UP000183496">
    <property type="component" value="Unassembled WGS sequence"/>
</dbReference>
<reference evidence="2 3" key="1">
    <citation type="submission" date="2016-10" db="EMBL/GenBank/DDBJ databases">
        <authorList>
            <person name="Varghese N."/>
            <person name="Submissions S."/>
        </authorList>
    </citation>
    <scope>NUCLEOTIDE SEQUENCE [LARGE SCALE GENOMIC DNA]</scope>
    <source>
        <strain evidence="3">DSM 19823 / KCTC 23066 / CCTCC M 208030 / D25</strain>
    </source>
</reference>
<evidence type="ECO:0000256" key="1">
    <source>
        <dbReference type="SAM" id="Phobius"/>
    </source>
</evidence>